<dbReference type="Proteomes" id="UP000746503">
    <property type="component" value="Unassembled WGS sequence"/>
</dbReference>
<gene>
    <name evidence="2" type="ORF">HCJ92_15670</name>
</gene>
<keyword evidence="2" id="KW-0547">Nucleotide-binding</keyword>
<evidence type="ECO:0000313" key="2">
    <source>
        <dbReference type="EMBL" id="NJP67699.1"/>
    </source>
</evidence>
<accession>A0ABX1APE9</accession>
<dbReference type="EMBL" id="JAAVJB010000132">
    <property type="protein sequence ID" value="NJP67699.1"/>
    <property type="molecule type" value="Genomic_DNA"/>
</dbReference>
<proteinExistence type="predicted"/>
<feature type="chain" id="PRO_5047032949" evidence="1">
    <location>
        <begin position="28"/>
        <end position="148"/>
    </location>
</feature>
<dbReference type="RefSeq" id="WP_167934216.1">
    <property type="nucleotide sequence ID" value="NZ_JAAVJB010000132.1"/>
</dbReference>
<evidence type="ECO:0000313" key="3">
    <source>
        <dbReference type="Proteomes" id="UP000746503"/>
    </source>
</evidence>
<organism evidence="2 3">
    <name type="scientific">Streptomyces spiramenti</name>
    <dbReference type="NCBI Taxonomy" id="2720606"/>
    <lineage>
        <taxon>Bacteria</taxon>
        <taxon>Bacillati</taxon>
        <taxon>Actinomycetota</taxon>
        <taxon>Actinomycetes</taxon>
        <taxon>Kitasatosporales</taxon>
        <taxon>Streptomycetaceae</taxon>
        <taxon>Streptomyces</taxon>
    </lineage>
</organism>
<sequence length="148" mass="13932">MSNALKRRMAKVALVIAAGAAPVVASAGSASALSLPPTTDLGSLSNLDTASLGDKTDSALQNTTAVAGELGGEAVKAVVPAAGKAAGSLSRSATTPSLMETAETATGAAGTVVGETASQLNGKGLPGPVPGLNAPLPAGGVPGMGLMG</sequence>
<name>A0ABX1APE9_9ACTN</name>
<feature type="signal peptide" evidence="1">
    <location>
        <begin position="1"/>
        <end position="27"/>
    </location>
</feature>
<evidence type="ECO:0000256" key="1">
    <source>
        <dbReference type="SAM" id="SignalP"/>
    </source>
</evidence>
<comment type="caution">
    <text evidence="2">The sequence shown here is derived from an EMBL/GenBank/DDBJ whole genome shotgun (WGS) entry which is preliminary data.</text>
</comment>
<keyword evidence="3" id="KW-1185">Reference proteome</keyword>
<reference evidence="2 3" key="1">
    <citation type="submission" date="2020-03" db="EMBL/GenBank/DDBJ databases">
        <title>Draft genome of Streptomyces sp. ventii, isolated from the Axial Seamount in the Pacific Ocean, and resequencing of the two type strains Streptomyces lonarensis strain NCL 716 and Streptomyces bohaiensis strain 11A07.</title>
        <authorList>
            <person name="Loughran R.M."/>
            <person name="Pfannmuller K.M."/>
            <person name="Wasson B.J."/>
            <person name="Deadmond M.C."/>
            <person name="Paddock B.E."/>
            <person name="Koyack M.J."/>
            <person name="Gallegos D.A."/>
            <person name="Mitchell E.A."/>
            <person name="Ushijima B."/>
            <person name="Saw J.H."/>
            <person name="Mcphail K.L."/>
            <person name="Videau P."/>
        </authorList>
    </citation>
    <scope>NUCLEOTIDE SEQUENCE [LARGE SCALE GENOMIC DNA]</scope>
    <source>
        <strain evidence="3">5675061</strain>
    </source>
</reference>
<protein>
    <submittedName>
        <fullName evidence="2">ATP-binding protein</fullName>
    </submittedName>
</protein>
<dbReference type="GO" id="GO:0005524">
    <property type="term" value="F:ATP binding"/>
    <property type="evidence" value="ECO:0007669"/>
    <property type="project" value="UniProtKB-KW"/>
</dbReference>
<keyword evidence="1" id="KW-0732">Signal</keyword>
<keyword evidence="2" id="KW-0067">ATP-binding</keyword>